<protein>
    <recommendedName>
        <fullName evidence="3">Acyl-protein synthetase LuxE domain-containing protein</fullName>
    </recommendedName>
</protein>
<dbReference type="EMBL" id="JBBHJZ010000009">
    <property type="protein sequence ID" value="MEJ5979581.1"/>
    <property type="molecule type" value="Genomic_DNA"/>
</dbReference>
<accession>A0ABU8S3W3</accession>
<keyword evidence="2" id="KW-1185">Reference proteome</keyword>
<dbReference type="Proteomes" id="UP001361239">
    <property type="component" value="Unassembled WGS sequence"/>
</dbReference>
<gene>
    <name evidence="1" type="ORF">WG901_23215</name>
</gene>
<sequence>MGISLLPDNPAAWACRSWEELMAIPREEREKLQLEAAKIQFHRLRDRIPALKKLADRQGVGTIDKIEDLLPVSFDHRVLKNYPIQIIENRDFAKLTGWLDKLTAHDLSKVDLTGLRTIEEWLGRLEAYGMLVTYSSGTTGKLSFVPRSRDEFGPWKFHFFNVNYAASGVDAWTTKLPTFFPGYRGGYQTMLKMMSLFNVEMAGGEEHYHTLYDTHIPADLMALSGRMQAAEDKGDVAALGLDPALLEQRQQMLAQGRAKDSDLDAWFASLIQEYKGQRVKIGGTFADMFRVARAGLERGVKCEFAPGSIISGGGGMKGYKDAPDDWEEQIMQFFGVDFMGNQYGFSECIGNAPLCRAGFFHLPPYSVPLLMGAEGEALPREGAQKGRLVLVDLIPQSYWGGFTSGDEVTVHYDGKCDCGWDSPRVAKSIRRFGENEGGEDKITCAGSQQAYNEFMEFVAGEA</sequence>
<name>A0ABU8S3W3_9SPHN</name>
<dbReference type="InterPro" id="IPR042099">
    <property type="entry name" value="ANL_N_sf"/>
</dbReference>
<evidence type="ECO:0000313" key="2">
    <source>
        <dbReference type="Proteomes" id="UP001361239"/>
    </source>
</evidence>
<evidence type="ECO:0000313" key="1">
    <source>
        <dbReference type="EMBL" id="MEJ5979581.1"/>
    </source>
</evidence>
<comment type="caution">
    <text evidence="1">The sequence shown here is derived from an EMBL/GenBank/DDBJ whole genome shotgun (WGS) entry which is preliminary data.</text>
</comment>
<proteinExistence type="predicted"/>
<evidence type="ECO:0008006" key="3">
    <source>
        <dbReference type="Google" id="ProtNLM"/>
    </source>
</evidence>
<dbReference type="RefSeq" id="WP_339589517.1">
    <property type="nucleotide sequence ID" value="NZ_JBBHJZ010000009.1"/>
</dbReference>
<dbReference type="Gene3D" id="3.40.50.12780">
    <property type="entry name" value="N-terminal domain of ligase-like"/>
    <property type="match status" value="1"/>
</dbReference>
<organism evidence="1 2">
    <name type="scientific">Novosphingobium anseongense</name>
    <dbReference type="NCBI Taxonomy" id="3133436"/>
    <lineage>
        <taxon>Bacteria</taxon>
        <taxon>Pseudomonadati</taxon>
        <taxon>Pseudomonadota</taxon>
        <taxon>Alphaproteobacteria</taxon>
        <taxon>Sphingomonadales</taxon>
        <taxon>Sphingomonadaceae</taxon>
        <taxon>Novosphingobium</taxon>
    </lineage>
</organism>
<reference evidence="1 2" key="1">
    <citation type="submission" date="2024-03" db="EMBL/GenBank/DDBJ databases">
        <authorList>
            <person name="Jo J.-H."/>
        </authorList>
    </citation>
    <scope>NUCLEOTIDE SEQUENCE [LARGE SCALE GENOMIC DNA]</scope>
    <source>
        <strain evidence="1 2">PS1R-30</strain>
    </source>
</reference>